<dbReference type="GO" id="GO:0005829">
    <property type="term" value="C:cytosol"/>
    <property type="evidence" value="ECO:0007669"/>
    <property type="project" value="TreeGrafter"/>
</dbReference>
<dbReference type="PANTHER" id="PTHR33221">
    <property type="entry name" value="WINGED HELIX-TURN-HELIX TRANSCRIPTIONAL REGULATOR, RRF2 FAMILY"/>
    <property type="match status" value="1"/>
</dbReference>
<dbReference type="GO" id="GO:0003677">
    <property type="term" value="F:DNA binding"/>
    <property type="evidence" value="ECO:0007669"/>
    <property type="project" value="UniProtKB-KW"/>
</dbReference>
<dbReference type="Pfam" id="PF02082">
    <property type="entry name" value="Rrf2"/>
    <property type="match status" value="1"/>
</dbReference>
<comment type="caution">
    <text evidence="4">The sequence shown here is derived from an EMBL/GenBank/DDBJ whole genome shotgun (WGS) entry which is preliminary data.</text>
</comment>
<evidence type="ECO:0000256" key="3">
    <source>
        <dbReference type="ARBA" id="ARBA00040173"/>
    </source>
</evidence>
<organism evidence="4 5">
    <name type="scientific">Terrisporobacter othiniensis</name>
    <dbReference type="NCBI Taxonomy" id="1577792"/>
    <lineage>
        <taxon>Bacteria</taxon>
        <taxon>Bacillati</taxon>
        <taxon>Bacillota</taxon>
        <taxon>Clostridia</taxon>
        <taxon>Peptostreptococcales</taxon>
        <taxon>Peptostreptococcaceae</taxon>
        <taxon>Terrisporobacter</taxon>
    </lineage>
</organism>
<dbReference type="Gene3D" id="1.10.10.10">
    <property type="entry name" value="Winged helix-like DNA-binding domain superfamily/Winged helix DNA-binding domain"/>
    <property type="match status" value="1"/>
</dbReference>
<reference evidence="4 5" key="1">
    <citation type="submission" date="2014-12" db="EMBL/GenBank/DDBJ databases">
        <title>Draft genome sequence of Terrisporobacter sp. 08-306576, isolated from the blood culture of a bacteremia patient.</title>
        <authorList>
            <person name="Lund L.C."/>
            <person name="Sydenham T.V."/>
            <person name="Hogh S.V."/>
            <person name="Skov M.N."/>
            <person name="Kemp M."/>
            <person name="Justesen U.S."/>
        </authorList>
    </citation>
    <scope>NUCLEOTIDE SEQUENCE [LARGE SCALE GENOMIC DNA]</scope>
    <source>
        <strain evidence="4 5">08-306576</strain>
    </source>
</reference>
<dbReference type="InterPro" id="IPR036388">
    <property type="entry name" value="WH-like_DNA-bd_sf"/>
</dbReference>
<gene>
    <name evidence="4" type="ORF">QX51_01070</name>
</gene>
<evidence type="ECO:0000313" key="5">
    <source>
        <dbReference type="Proteomes" id="UP000031189"/>
    </source>
</evidence>
<dbReference type="GO" id="GO:0003700">
    <property type="term" value="F:DNA-binding transcription factor activity"/>
    <property type="evidence" value="ECO:0007669"/>
    <property type="project" value="TreeGrafter"/>
</dbReference>
<dbReference type="PROSITE" id="PS51197">
    <property type="entry name" value="HTH_RRF2_2"/>
    <property type="match status" value="1"/>
</dbReference>
<dbReference type="SUPFAM" id="SSF46785">
    <property type="entry name" value="Winged helix' DNA-binding domain"/>
    <property type="match status" value="1"/>
</dbReference>
<proteinExistence type="predicted"/>
<keyword evidence="5" id="KW-1185">Reference proteome</keyword>
<keyword evidence="1" id="KW-0238">DNA-binding</keyword>
<dbReference type="InterPro" id="IPR036390">
    <property type="entry name" value="WH_DNA-bd_sf"/>
</dbReference>
<dbReference type="STRING" id="1577792.QX51_01070"/>
<dbReference type="Proteomes" id="UP000031189">
    <property type="component" value="Unassembled WGS sequence"/>
</dbReference>
<protein>
    <recommendedName>
        <fullName evidence="3">HTH-type transcriptional regulator NsrR</fullName>
    </recommendedName>
</protein>
<dbReference type="RefSeq" id="WP_039678052.1">
    <property type="nucleotide sequence ID" value="NZ_JAWGXO010000007.1"/>
</dbReference>
<evidence type="ECO:0000256" key="1">
    <source>
        <dbReference type="ARBA" id="ARBA00023125"/>
    </source>
</evidence>
<evidence type="ECO:0000256" key="2">
    <source>
        <dbReference type="ARBA" id="ARBA00034078"/>
    </source>
</evidence>
<evidence type="ECO:0000313" key="4">
    <source>
        <dbReference type="EMBL" id="KHS58754.1"/>
    </source>
</evidence>
<comment type="cofactor">
    <cofactor evidence="2">
        <name>[2Fe-2S] cluster</name>
        <dbReference type="ChEBI" id="CHEBI:190135"/>
    </cofactor>
</comment>
<sequence length="131" mass="14863">MYLSKFTDYSFRILMYLGNHPDNLSTVDELSSILDLSTHHIKKIVYKLSKNNYISSSKGRNGGIKLGMNPKDINLGKLLEITEDNLNILECFSLESNTCPINDSCKLKPIIDDALNSFKLKLSEYTLEDIL</sequence>
<name>A0A0B3W0U7_9FIRM</name>
<dbReference type="EMBL" id="JWHR01000013">
    <property type="protein sequence ID" value="KHS58754.1"/>
    <property type="molecule type" value="Genomic_DNA"/>
</dbReference>
<dbReference type="NCBIfam" id="TIGR00738">
    <property type="entry name" value="rrf2_super"/>
    <property type="match status" value="1"/>
</dbReference>
<dbReference type="AlphaFoldDB" id="A0A0B3W0U7"/>
<accession>A0A0B3W0U7</accession>
<dbReference type="OrthoDB" id="9808360at2"/>
<dbReference type="InterPro" id="IPR000944">
    <property type="entry name" value="Tscrpt_reg_Rrf2"/>
</dbReference>
<dbReference type="PANTHER" id="PTHR33221:SF4">
    <property type="entry name" value="HTH-TYPE TRANSCRIPTIONAL REPRESSOR NSRR"/>
    <property type="match status" value="1"/>
</dbReference>